<accession>A0ABN6M0Q7</accession>
<dbReference type="SUPFAM" id="SSF52172">
    <property type="entry name" value="CheY-like"/>
    <property type="match status" value="1"/>
</dbReference>
<feature type="domain" description="Histidine kinase" evidence="7">
    <location>
        <begin position="587"/>
        <end position="807"/>
    </location>
</feature>
<dbReference type="CDD" id="cd00130">
    <property type="entry name" value="PAS"/>
    <property type="match status" value="1"/>
</dbReference>
<evidence type="ECO:0000313" key="10">
    <source>
        <dbReference type="Proteomes" id="UP000830055"/>
    </source>
</evidence>
<dbReference type="InterPro" id="IPR035965">
    <property type="entry name" value="PAS-like_dom_sf"/>
</dbReference>
<gene>
    <name evidence="9" type="ORF">DPPLL_08280</name>
</gene>
<dbReference type="EC" id="2.7.13.3" evidence="2"/>
<dbReference type="SUPFAM" id="SSF55785">
    <property type="entry name" value="PYP-like sensor domain (PAS domain)"/>
    <property type="match status" value="1"/>
</dbReference>
<dbReference type="PROSITE" id="PS50110">
    <property type="entry name" value="RESPONSE_REGULATORY"/>
    <property type="match status" value="1"/>
</dbReference>
<dbReference type="Pfam" id="PF02518">
    <property type="entry name" value="HATPase_c"/>
    <property type="match status" value="1"/>
</dbReference>
<evidence type="ECO:0000256" key="3">
    <source>
        <dbReference type="ARBA" id="ARBA00022553"/>
    </source>
</evidence>
<comment type="catalytic activity">
    <reaction evidence="1">
        <text>ATP + protein L-histidine = ADP + protein N-phospho-L-histidine.</text>
        <dbReference type="EC" id="2.7.13.3"/>
    </reaction>
</comment>
<evidence type="ECO:0000256" key="6">
    <source>
        <dbReference type="SAM" id="Phobius"/>
    </source>
</evidence>
<dbReference type="InterPro" id="IPR005467">
    <property type="entry name" value="His_kinase_dom"/>
</dbReference>
<evidence type="ECO:0000313" key="9">
    <source>
        <dbReference type="EMBL" id="BDD86463.1"/>
    </source>
</evidence>
<feature type="coiled-coil region" evidence="5">
    <location>
        <begin position="92"/>
        <end position="119"/>
    </location>
</feature>
<dbReference type="SUPFAM" id="SSF47384">
    <property type="entry name" value="Homodimeric domain of signal transducing histidine kinase"/>
    <property type="match status" value="1"/>
</dbReference>
<dbReference type="Pfam" id="PF00512">
    <property type="entry name" value="HisKA"/>
    <property type="match status" value="1"/>
</dbReference>
<evidence type="ECO:0000256" key="4">
    <source>
        <dbReference type="PROSITE-ProRule" id="PRU00169"/>
    </source>
</evidence>
<evidence type="ECO:0000259" key="8">
    <source>
        <dbReference type="PROSITE" id="PS50110"/>
    </source>
</evidence>
<dbReference type="Gene3D" id="3.30.565.10">
    <property type="entry name" value="Histidine kinase-like ATPase, C-terminal domain"/>
    <property type="match status" value="1"/>
</dbReference>
<keyword evidence="6" id="KW-0472">Membrane</keyword>
<dbReference type="SMART" id="SM00388">
    <property type="entry name" value="HisKA"/>
    <property type="match status" value="1"/>
</dbReference>
<dbReference type="PANTHER" id="PTHR43065">
    <property type="entry name" value="SENSOR HISTIDINE KINASE"/>
    <property type="match status" value="1"/>
</dbReference>
<keyword evidence="3 4" id="KW-0597">Phosphoprotein</keyword>
<dbReference type="InterPro" id="IPR003661">
    <property type="entry name" value="HisK_dim/P_dom"/>
</dbReference>
<dbReference type="Gene3D" id="1.20.58.920">
    <property type="match status" value="1"/>
</dbReference>
<dbReference type="Gene3D" id="3.40.50.2300">
    <property type="match status" value="1"/>
</dbReference>
<dbReference type="SMART" id="SM00387">
    <property type="entry name" value="HATPase_c"/>
    <property type="match status" value="1"/>
</dbReference>
<dbReference type="InterPro" id="IPR011006">
    <property type="entry name" value="CheY-like_superfamily"/>
</dbReference>
<dbReference type="Gene3D" id="6.10.340.10">
    <property type="match status" value="1"/>
</dbReference>
<feature type="transmembrane region" description="Helical" evidence="6">
    <location>
        <begin position="368"/>
        <end position="389"/>
    </location>
</feature>
<keyword evidence="6" id="KW-1133">Transmembrane helix</keyword>
<evidence type="ECO:0000256" key="5">
    <source>
        <dbReference type="SAM" id="Coils"/>
    </source>
</evidence>
<dbReference type="EMBL" id="AP025516">
    <property type="protein sequence ID" value="BDD86463.1"/>
    <property type="molecule type" value="Genomic_DNA"/>
</dbReference>
<proteinExistence type="predicted"/>
<sequence length="960" mass="105768">MKLGVKRLVSALRLHALCDGSIRSSLILSFSSVALLSALSALIALFLLETSERQTRQILNETLPIAADAQALGRTIGLYAAVSKELPAVEDEQRHEQLIQTMRQSIDDMEKRLDAIRSRDQSGGPNQQMDTMVDGLRLTMERQHELVLAFLAANRRLKEVDAQIRIQHRQFTDLVEPRMKASYRNFIEESQSIRAEISSLIVQPSARQNPKQLEHLFRVGFESLVGAAVGEAWASHELTAVASAAFSLLLEAEMADSVEKVAGLNAEYDSILPLFDQLELVVEPVSGRHDAVLQAALGLYRLGQGDSSPFVLRTIELTARGESKRLSEEAEALSQSLAEQARLVTDNLRRKAAVDSEALQGMLATASFVQLLLVISVVLVSVAIGWYYVGRHLVSRVIALKKAMDQHAMGIEAKIPLQGKDEITDMAHALQCFVRQRSTVETALRQSIDSLNEAQLIAKLGSCTWDEDDAEWQWSDGFYRMLGYQPGEIEADREQFLLLVDPADQAKVERFFRQLSPSARIYELDFSLCRKDGSRCIVTTRWRYAKVGGKITGSLHGTLLDISERQRIEEELLKIKKLESIGVLAGGIAHDFNNLLTVIMGNTALARRELPQTHAVQHFLRLTENAANRARDLTSRLLTFAKGGEPVRSVTDMRSLLNEVVEFVLHGSKVRCVFDIPEDLWSADVDAGQIGQVIQNLAVNAIQAMPEGGEITVSCNNVRVDGDKGEPLLPGDYLRIEMVDQGHGIAEEHLKRVFDPYFTTREMDSTKGSELGLAIVHSIIRKHGGTVDVSSTVGQGTTFTLHLPALPGEHVGMDSAGFSEHAENASRRAGLVLVMDDEQMVREVVEAMLQHLGFEVLSAAHGEQAIEVYRDCLGEGRRPDLVIMDLTIPGGMGGEQAAQALLDLDPTAKIIVASGYSGNQVLEQYRAYGFCAIASKPFQIQELSETISTVLALDDSVSTR</sequence>
<dbReference type="PROSITE" id="PS50109">
    <property type="entry name" value="HIS_KIN"/>
    <property type="match status" value="1"/>
</dbReference>
<dbReference type="Pfam" id="PF00072">
    <property type="entry name" value="Response_reg"/>
    <property type="match status" value="1"/>
</dbReference>
<feature type="domain" description="Response regulatory" evidence="8">
    <location>
        <begin position="831"/>
        <end position="951"/>
    </location>
</feature>
<reference evidence="9 10" key="1">
    <citation type="submission" date="2022-01" db="EMBL/GenBank/DDBJ databases">
        <title>Desulfofustis limnae sp. nov., a novel mesophilic sulfate-reducing bacterium isolated from marsh soil.</title>
        <authorList>
            <person name="Watanabe M."/>
            <person name="Takahashi A."/>
            <person name="Kojima H."/>
            <person name="Fukui M."/>
        </authorList>
    </citation>
    <scope>NUCLEOTIDE SEQUENCE [LARGE SCALE GENOMIC DNA]</scope>
    <source>
        <strain evidence="9 10">PPLL</strain>
    </source>
</reference>
<dbReference type="SUPFAM" id="SSF55874">
    <property type="entry name" value="ATPase domain of HSP90 chaperone/DNA topoisomerase II/histidine kinase"/>
    <property type="match status" value="1"/>
</dbReference>
<dbReference type="CDD" id="cd00082">
    <property type="entry name" value="HisKA"/>
    <property type="match status" value="1"/>
</dbReference>
<dbReference type="Pfam" id="PF08447">
    <property type="entry name" value="PAS_3"/>
    <property type="match status" value="1"/>
</dbReference>
<dbReference type="CDD" id="cd00075">
    <property type="entry name" value="HATPase"/>
    <property type="match status" value="1"/>
</dbReference>
<keyword evidence="6" id="KW-0812">Transmembrane</keyword>
<dbReference type="InterPro" id="IPR038188">
    <property type="entry name" value="TorS_sensor_sf"/>
</dbReference>
<dbReference type="PRINTS" id="PR00344">
    <property type="entry name" value="BCTRLSENSOR"/>
</dbReference>
<dbReference type="InterPro" id="IPR003594">
    <property type="entry name" value="HATPase_dom"/>
</dbReference>
<evidence type="ECO:0000256" key="1">
    <source>
        <dbReference type="ARBA" id="ARBA00000085"/>
    </source>
</evidence>
<dbReference type="SMART" id="SM00448">
    <property type="entry name" value="REC"/>
    <property type="match status" value="1"/>
</dbReference>
<keyword evidence="10" id="KW-1185">Reference proteome</keyword>
<dbReference type="NCBIfam" id="TIGR00229">
    <property type="entry name" value="sensory_box"/>
    <property type="match status" value="1"/>
</dbReference>
<dbReference type="CDD" id="cd17546">
    <property type="entry name" value="REC_hyHK_CKI1_RcsC-like"/>
    <property type="match status" value="1"/>
</dbReference>
<dbReference type="Gene3D" id="3.30.450.20">
    <property type="entry name" value="PAS domain"/>
    <property type="match status" value="1"/>
</dbReference>
<dbReference type="InterPro" id="IPR000014">
    <property type="entry name" value="PAS"/>
</dbReference>
<feature type="transmembrane region" description="Helical" evidence="6">
    <location>
        <begin position="26"/>
        <end position="48"/>
    </location>
</feature>
<feature type="modified residue" description="4-aspartylphosphate" evidence="4">
    <location>
        <position position="885"/>
    </location>
</feature>
<keyword evidence="5" id="KW-0175">Coiled coil</keyword>
<dbReference type="InterPro" id="IPR001789">
    <property type="entry name" value="Sig_transdc_resp-reg_receiver"/>
</dbReference>
<dbReference type="RefSeq" id="WP_284153549.1">
    <property type="nucleotide sequence ID" value="NZ_AP025516.1"/>
</dbReference>
<dbReference type="Proteomes" id="UP000830055">
    <property type="component" value="Chromosome"/>
</dbReference>
<protein>
    <recommendedName>
        <fullName evidence="2">histidine kinase</fullName>
        <ecNumber evidence="2">2.7.13.3</ecNumber>
    </recommendedName>
</protein>
<dbReference type="InterPro" id="IPR013655">
    <property type="entry name" value="PAS_fold_3"/>
</dbReference>
<dbReference type="InterPro" id="IPR004358">
    <property type="entry name" value="Sig_transdc_His_kin-like_C"/>
</dbReference>
<dbReference type="PANTHER" id="PTHR43065:SF42">
    <property type="entry name" value="TWO-COMPONENT SENSOR PPRA"/>
    <property type="match status" value="1"/>
</dbReference>
<organism evidence="9 10">
    <name type="scientific">Desulfofustis limnaeus</name>
    <dbReference type="NCBI Taxonomy" id="2740163"/>
    <lineage>
        <taxon>Bacteria</taxon>
        <taxon>Pseudomonadati</taxon>
        <taxon>Thermodesulfobacteriota</taxon>
        <taxon>Desulfobulbia</taxon>
        <taxon>Desulfobulbales</taxon>
        <taxon>Desulfocapsaceae</taxon>
        <taxon>Desulfofustis</taxon>
    </lineage>
</organism>
<dbReference type="InterPro" id="IPR036890">
    <property type="entry name" value="HATPase_C_sf"/>
</dbReference>
<name>A0ABN6M0Q7_9BACT</name>
<evidence type="ECO:0000256" key="2">
    <source>
        <dbReference type="ARBA" id="ARBA00012438"/>
    </source>
</evidence>
<dbReference type="Gene3D" id="1.10.287.130">
    <property type="match status" value="1"/>
</dbReference>
<evidence type="ECO:0000259" key="7">
    <source>
        <dbReference type="PROSITE" id="PS50109"/>
    </source>
</evidence>
<dbReference type="InterPro" id="IPR036097">
    <property type="entry name" value="HisK_dim/P_sf"/>
</dbReference>